<keyword evidence="7" id="KW-0675">Receptor</keyword>
<dbReference type="PROSITE" id="PS50262">
    <property type="entry name" value="G_PROTEIN_RECEP_F1_2"/>
    <property type="match status" value="1"/>
</dbReference>
<dbReference type="PANTHER" id="PTHR24249:SF372">
    <property type="entry name" value="G-PROTEIN COUPLED RECEPTORS FAMILY 1 PROFILE DOMAIN-CONTAINING PROTEIN"/>
    <property type="match status" value="1"/>
</dbReference>
<evidence type="ECO:0000259" key="10">
    <source>
        <dbReference type="PROSITE" id="PS50262"/>
    </source>
</evidence>
<keyword evidence="12" id="KW-1185">Reference proteome</keyword>
<feature type="transmembrane region" description="Helical" evidence="9">
    <location>
        <begin position="97"/>
        <end position="119"/>
    </location>
</feature>
<keyword evidence="5" id="KW-0297">G-protein coupled receptor</keyword>
<keyword evidence="2" id="KW-1003">Cell membrane</keyword>
<comment type="caution">
    <text evidence="11">The sequence shown here is derived from an EMBL/GenBank/DDBJ whole genome shotgun (WGS) entry which is preliminary data.</text>
</comment>
<protein>
    <recommendedName>
        <fullName evidence="10">G-protein coupled receptors family 1 profile domain-containing protein</fullName>
    </recommendedName>
</protein>
<dbReference type="EMBL" id="RCHS01001119">
    <property type="protein sequence ID" value="RMX55153.1"/>
    <property type="molecule type" value="Genomic_DNA"/>
</dbReference>
<evidence type="ECO:0000256" key="4">
    <source>
        <dbReference type="ARBA" id="ARBA00022989"/>
    </source>
</evidence>
<dbReference type="AlphaFoldDB" id="A0A3M6UN88"/>
<dbReference type="InterPro" id="IPR017452">
    <property type="entry name" value="GPCR_Rhodpsn_7TM"/>
</dbReference>
<feature type="domain" description="G-protein coupled receptors family 1 profile" evidence="10">
    <location>
        <begin position="45"/>
        <end position="144"/>
    </location>
</feature>
<dbReference type="OrthoDB" id="5967016at2759"/>
<comment type="subcellular location">
    <subcellularLocation>
        <location evidence="1">Cell membrane</location>
        <topology evidence="1">Multi-pass membrane protein</topology>
    </subcellularLocation>
</comment>
<dbReference type="InterPro" id="IPR050569">
    <property type="entry name" value="TAAR"/>
</dbReference>
<evidence type="ECO:0000256" key="2">
    <source>
        <dbReference type="ARBA" id="ARBA00022475"/>
    </source>
</evidence>
<dbReference type="GO" id="GO:0004930">
    <property type="term" value="F:G protein-coupled receptor activity"/>
    <property type="evidence" value="ECO:0007669"/>
    <property type="project" value="UniProtKB-KW"/>
</dbReference>
<reference evidence="11 12" key="1">
    <citation type="journal article" date="2018" name="Sci. Rep.">
        <title>Comparative analysis of the Pocillopora damicornis genome highlights role of immune system in coral evolution.</title>
        <authorList>
            <person name="Cunning R."/>
            <person name="Bay R.A."/>
            <person name="Gillette P."/>
            <person name="Baker A.C."/>
            <person name="Traylor-Knowles N."/>
        </authorList>
    </citation>
    <scope>NUCLEOTIDE SEQUENCE [LARGE SCALE GENOMIC DNA]</scope>
    <source>
        <strain evidence="11">RSMAS</strain>
        <tissue evidence="11">Whole animal</tissue>
    </source>
</reference>
<evidence type="ECO:0000256" key="5">
    <source>
        <dbReference type="ARBA" id="ARBA00023040"/>
    </source>
</evidence>
<dbReference type="PANTHER" id="PTHR24249">
    <property type="entry name" value="HISTAMINE RECEPTOR-RELATED G-PROTEIN COUPLED RECEPTOR"/>
    <property type="match status" value="1"/>
</dbReference>
<sequence>MERSFGPFCSYTSPHYYPAALRFPKAVYIVACVLRTITLLALIVGNFLILLALRKCQSLYSPSKVLLCSLALTELFVGVVVVPFFVVYYTMIILEKPRYYCTVAITYARISTFIGAVSLENTIDRYLALRLRLRYRQVVKFGRSGSSPQSLQYQSRHQASRCANSSSDKLNSNGPGTDFNVVQYKKTVSNSLWMFWLFLLCYMSSLLSSLALVVTGLNDSTRFAWQFVATTVYINSVLNPILYCWKIKELKVKVIALLKVACNLRSNDMQQGGRDYNSVIFHHRFVHEDFNN</sequence>
<feature type="transmembrane region" description="Helical" evidence="9">
    <location>
        <begin position="193"/>
        <end position="217"/>
    </location>
</feature>
<feature type="transmembrane region" description="Helical" evidence="9">
    <location>
        <begin position="223"/>
        <end position="245"/>
    </location>
</feature>
<evidence type="ECO:0000256" key="3">
    <source>
        <dbReference type="ARBA" id="ARBA00022692"/>
    </source>
</evidence>
<evidence type="ECO:0000256" key="6">
    <source>
        <dbReference type="ARBA" id="ARBA00023136"/>
    </source>
</evidence>
<evidence type="ECO:0000256" key="7">
    <source>
        <dbReference type="ARBA" id="ARBA00023170"/>
    </source>
</evidence>
<keyword evidence="3 9" id="KW-0812">Transmembrane</keyword>
<evidence type="ECO:0000313" key="12">
    <source>
        <dbReference type="Proteomes" id="UP000275408"/>
    </source>
</evidence>
<name>A0A3M6UN88_POCDA</name>
<dbReference type="PRINTS" id="PR00237">
    <property type="entry name" value="GPCRRHODOPSN"/>
</dbReference>
<dbReference type="SUPFAM" id="SSF81321">
    <property type="entry name" value="Family A G protein-coupled receptor-like"/>
    <property type="match status" value="1"/>
</dbReference>
<feature type="transmembrane region" description="Helical" evidence="9">
    <location>
        <begin position="26"/>
        <end position="53"/>
    </location>
</feature>
<evidence type="ECO:0000256" key="9">
    <source>
        <dbReference type="SAM" id="Phobius"/>
    </source>
</evidence>
<keyword evidence="6 9" id="KW-0472">Membrane</keyword>
<keyword evidence="8" id="KW-0807">Transducer</keyword>
<dbReference type="Proteomes" id="UP000275408">
    <property type="component" value="Unassembled WGS sequence"/>
</dbReference>
<evidence type="ECO:0000256" key="8">
    <source>
        <dbReference type="ARBA" id="ARBA00023224"/>
    </source>
</evidence>
<feature type="transmembrane region" description="Helical" evidence="9">
    <location>
        <begin position="65"/>
        <end position="91"/>
    </location>
</feature>
<dbReference type="Gene3D" id="1.20.1070.10">
    <property type="entry name" value="Rhodopsin 7-helix transmembrane proteins"/>
    <property type="match status" value="2"/>
</dbReference>
<dbReference type="GO" id="GO:0005886">
    <property type="term" value="C:plasma membrane"/>
    <property type="evidence" value="ECO:0007669"/>
    <property type="project" value="UniProtKB-SubCell"/>
</dbReference>
<gene>
    <name evidence="11" type="ORF">pdam_00007418</name>
</gene>
<evidence type="ECO:0000256" key="1">
    <source>
        <dbReference type="ARBA" id="ARBA00004651"/>
    </source>
</evidence>
<accession>A0A3M6UN88</accession>
<dbReference type="InterPro" id="IPR000276">
    <property type="entry name" value="GPCR_Rhodpsn"/>
</dbReference>
<proteinExistence type="predicted"/>
<dbReference type="Pfam" id="PF00001">
    <property type="entry name" value="7tm_1"/>
    <property type="match status" value="1"/>
</dbReference>
<keyword evidence="4 9" id="KW-1133">Transmembrane helix</keyword>
<evidence type="ECO:0000313" key="11">
    <source>
        <dbReference type="EMBL" id="RMX55153.1"/>
    </source>
</evidence>
<organism evidence="11 12">
    <name type="scientific">Pocillopora damicornis</name>
    <name type="common">Cauliflower coral</name>
    <name type="synonym">Millepora damicornis</name>
    <dbReference type="NCBI Taxonomy" id="46731"/>
    <lineage>
        <taxon>Eukaryota</taxon>
        <taxon>Metazoa</taxon>
        <taxon>Cnidaria</taxon>
        <taxon>Anthozoa</taxon>
        <taxon>Hexacorallia</taxon>
        <taxon>Scleractinia</taxon>
        <taxon>Astrocoeniina</taxon>
        <taxon>Pocilloporidae</taxon>
        <taxon>Pocillopora</taxon>
    </lineage>
</organism>